<evidence type="ECO:0000313" key="1">
    <source>
        <dbReference type="EMBL" id="PLW26971.1"/>
    </source>
</evidence>
<accession>A0A2N5TNA5</accession>
<name>A0A2N5TNA5_9BASI</name>
<gene>
    <name evidence="1" type="ORF">PCANC_26903</name>
</gene>
<protein>
    <submittedName>
        <fullName evidence="1">Uncharacterized protein</fullName>
    </submittedName>
</protein>
<dbReference type="AlphaFoldDB" id="A0A2N5TNA5"/>
<comment type="caution">
    <text evidence="1">The sequence shown here is derived from an EMBL/GenBank/DDBJ whole genome shotgun (WGS) entry which is preliminary data.</text>
</comment>
<reference evidence="1 2" key="1">
    <citation type="submission" date="2017-11" db="EMBL/GenBank/DDBJ databases">
        <title>De novo assembly and phasing of dikaryotic genomes from two isolates of Puccinia coronata f. sp. avenae, the causal agent of oat crown rust.</title>
        <authorList>
            <person name="Miller M.E."/>
            <person name="Zhang Y."/>
            <person name="Omidvar V."/>
            <person name="Sperschneider J."/>
            <person name="Schwessinger B."/>
            <person name="Raley C."/>
            <person name="Palmer J.M."/>
            <person name="Garnica D."/>
            <person name="Upadhyaya N."/>
            <person name="Rathjen J."/>
            <person name="Taylor J.M."/>
            <person name="Park R.F."/>
            <person name="Dodds P.N."/>
            <person name="Hirsch C.D."/>
            <person name="Kianian S.F."/>
            <person name="Figueroa M."/>
        </authorList>
    </citation>
    <scope>NUCLEOTIDE SEQUENCE [LARGE SCALE GENOMIC DNA]</scope>
    <source>
        <strain evidence="1">12NC29</strain>
    </source>
</reference>
<evidence type="ECO:0000313" key="2">
    <source>
        <dbReference type="Proteomes" id="UP000235388"/>
    </source>
</evidence>
<keyword evidence="2" id="KW-1185">Reference proteome</keyword>
<proteinExistence type="predicted"/>
<organism evidence="1 2">
    <name type="scientific">Puccinia coronata f. sp. avenae</name>
    <dbReference type="NCBI Taxonomy" id="200324"/>
    <lineage>
        <taxon>Eukaryota</taxon>
        <taxon>Fungi</taxon>
        <taxon>Dikarya</taxon>
        <taxon>Basidiomycota</taxon>
        <taxon>Pucciniomycotina</taxon>
        <taxon>Pucciniomycetes</taxon>
        <taxon>Pucciniales</taxon>
        <taxon>Pucciniaceae</taxon>
        <taxon>Puccinia</taxon>
    </lineage>
</organism>
<dbReference type="EMBL" id="PGCJ01000511">
    <property type="protein sequence ID" value="PLW26971.1"/>
    <property type="molecule type" value="Genomic_DNA"/>
</dbReference>
<dbReference type="Proteomes" id="UP000235388">
    <property type="component" value="Unassembled WGS sequence"/>
</dbReference>
<sequence length="157" mass="17688">MTYNGPARGTSPQLIPLGLEINPSNPGPMGSPAQCLLWVLRRNVYPLQDPSLCGASGQLQPLPNCLTLRQQSKLAFYQLETNLTWMLKRSGKHKTASACRVAVEEMLPQLLQRHHAQQHLLQRPQHPLQQPQHLRLQAPRNLLHQSQGLLQVLLQQP</sequence>